<proteinExistence type="predicted"/>
<organism evidence="1 2">
    <name type="scientific">Alterirhizorhabdus solaris</name>
    <dbReference type="NCBI Taxonomy" id="2529389"/>
    <lineage>
        <taxon>Bacteria</taxon>
        <taxon>Pseudomonadati</taxon>
        <taxon>Pseudomonadota</taxon>
        <taxon>Alphaproteobacteria</taxon>
        <taxon>Sphingomonadales</taxon>
        <taxon>Rhizorhabdaceae</taxon>
        <taxon>Alterirhizorhabdus</taxon>
    </lineage>
</organism>
<dbReference type="AlphaFoldDB" id="A0A558RC83"/>
<dbReference type="Proteomes" id="UP000318681">
    <property type="component" value="Unassembled WGS sequence"/>
</dbReference>
<reference evidence="1 2" key="1">
    <citation type="submission" date="2019-07" db="EMBL/GenBank/DDBJ databases">
        <title>Sphingomonas solaris sp. nov., isolated from a solar panel from Boston, Massachusetts.</title>
        <authorList>
            <person name="Tanner K."/>
            <person name="Pascual J."/>
            <person name="Mancuso C."/>
            <person name="Pereto J."/>
            <person name="Khalil A."/>
            <person name="Vilanova C."/>
        </authorList>
    </citation>
    <scope>NUCLEOTIDE SEQUENCE [LARGE SCALE GENOMIC DNA]</scope>
    <source>
        <strain evidence="1 2">R4DWN</strain>
    </source>
</reference>
<dbReference type="RefSeq" id="WP_162527104.1">
    <property type="nucleotide sequence ID" value="NZ_VNIM01000005.1"/>
</dbReference>
<gene>
    <name evidence="1" type="ORF">FOY91_02595</name>
</gene>
<evidence type="ECO:0000313" key="1">
    <source>
        <dbReference type="EMBL" id="TVV76950.1"/>
    </source>
</evidence>
<comment type="caution">
    <text evidence="1">The sequence shown here is derived from an EMBL/GenBank/DDBJ whole genome shotgun (WGS) entry which is preliminary data.</text>
</comment>
<accession>A0A558RC83</accession>
<protein>
    <submittedName>
        <fullName evidence="1">Uncharacterized protein</fullName>
    </submittedName>
</protein>
<name>A0A558RC83_9SPHN</name>
<sequence>MQREITHSCGHIERHAIYSEFAADGDRQARQVARRKCTPCYKAGKAAKAAADRALLDGVDLPTLIGSEKQVNWAATIRTERLAVLHRANPTALTSFVAIVEAKWWIDNRTADLRKMSFPA</sequence>
<dbReference type="EMBL" id="VNIM01000005">
    <property type="protein sequence ID" value="TVV76950.1"/>
    <property type="molecule type" value="Genomic_DNA"/>
</dbReference>
<evidence type="ECO:0000313" key="2">
    <source>
        <dbReference type="Proteomes" id="UP000318681"/>
    </source>
</evidence>
<keyword evidence="2" id="KW-1185">Reference proteome</keyword>